<organism evidence="3 4">
    <name type="scientific">Carya illinoinensis</name>
    <name type="common">Pecan</name>
    <dbReference type="NCBI Taxonomy" id="32201"/>
    <lineage>
        <taxon>Eukaryota</taxon>
        <taxon>Viridiplantae</taxon>
        <taxon>Streptophyta</taxon>
        <taxon>Embryophyta</taxon>
        <taxon>Tracheophyta</taxon>
        <taxon>Spermatophyta</taxon>
        <taxon>Magnoliopsida</taxon>
        <taxon>eudicotyledons</taxon>
        <taxon>Gunneridae</taxon>
        <taxon>Pentapetalae</taxon>
        <taxon>rosids</taxon>
        <taxon>fabids</taxon>
        <taxon>Fagales</taxon>
        <taxon>Juglandaceae</taxon>
        <taxon>Carya</taxon>
    </lineage>
</organism>
<name>A0A8T1P6M9_CARIL</name>
<feature type="compositionally biased region" description="Polar residues" evidence="1">
    <location>
        <begin position="1"/>
        <end position="18"/>
    </location>
</feature>
<feature type="domain" description="J" evidence="2">
    <location>
        <begin position="68"/>
        <end position="133"/>
    </location>
</feature>
<dbReference type="PROSITE" id="PS50076">
    <property type="entry name" value="DNAJ_2"/>
    <property type="match status" value="1"/>
</dbReference>
<dbReference type="Pfam" id="PF00226">
    <property type="entry name" value="DnaJ"/>
    <property type="match status" value="1"/>
</dbReference>
<comment type="caution">
    <text evidence="3">The sequence shown here is derived from an EMBL/GenBank/DDBJ whole genome shotgun (WGS) entry which is preliminary data.</text>
</comment>
<keyword evidence="4" id="KW-1185">Reference proteome</keyword>
<reference evidence="3" key="1">
    <citation type="submission" date="2020-12" db="EMBL/GenBank/DDBJ databases">
        <title>WGS assembly of Carya illinoinensis cv. Pawnee.</title>
        <authorList>
            <person name="Platts A."/>
            <person name="Shu S."/>
            <person name="Wright S."/>
            <person name="Barry K."/>
            <person name="Edger P."/>
            <person name="Pires J.C."/>
            <person name="Schmutz J."/>
        </authorList>
    </citation>
    <scope>NUCLEOTIDE SEQUENCE</scope>
    <source>
        <tissue evidence="3">Leaf</tissue>
    </source>
</reference>
<feature type="region of interest" description="Disordered" evidence="1">
    <location>
        <begin position="1"/>
        <end position="30"/>
    </location>
</feature>
<dbReference type="PANTHER" id="PTHR45432">
    <property type="entry name" value="CHAPERONE PROTEIN DNAJ 11, CHLOROPLASTIC-LIKE"/>
    <property type="match status" value="1"/>
</dbReference>
<dbReference type="PROSITE" id="PS00636">
    <property type="entry name" value="DNAJ_1"/>
    <property type="match status" value="1"/>
</dbReference>
<sequence>MSPTVTLPNPNSLHSSRQIPFPSSHMPPRRFPTSLRTHVIPSFNASICGFTQTHSSSGTATVSRRPSSLYEVLRVKRSASFTEIKTAYRSLAKMYHPDAIQEHDSDGRDFIEIHNAYATLSDPSSRALYDLSLGAQFERRPFGFSTGNRTGFYATRRWETDQCW</sequence>
<gene>
    <name evidence="3" type="ORF">CIPAW_11G209000</name>
</gene>
<evidence type="ECO:0000256" key="1">
    <source>
        <dbReference type="SAM" id="MobiDB-lite"/>
    </source>
</evidence>
<evidence type="ECO:0000259" key="2">
    <source>
        <dbReference type="PROSITE" id="PS50076"/>
    </source>
</evidence>
<accession>A0A8T1P6M9</accession>
<dbReference type="InterPro" id="IPR018253">
    <property type="entry name" value="DnaJ_domain_CS"/>
</dbReference>
<dbReference type="Proteomes" id="UP000811609">
    <property type="component" value="Chromosome 11"/>
</dbReference>
<dbReference type="EMBL" id="CM031819">
    <property type="protein sequence ID" value="KAG6637878.1"/>
    <property type="molecule type" value="Genomic_DNA"/>
</dbReference>
<evidence type="ECO:0000313" key="4">
    <source>
        <dbReference type="Proteomes" id="UP000811609"/>
    </source>
</evidence>
<protein>
    <recommendedName>
        <fullName evidence="2">J domain-containing protein</fullName>
    </recommendedName>
</protein>
<dbReference type="SMART" id="SM00271">
    <property type="entry name" value="DnaJ"/>
    <property type="match status" value="1"/>
</dbReference>
<proteinExistence type="predicted"/>
<dbReference type="PANTHER" id="PTHR45432:SF6">
    <property type="entry name" value="J DOMAIN-CONTAINING PROTEIN"/>
    <property type="match status" value="1"/>
</dbReference>
<dbReference type="CDD" id="cd06257">
    <property type="entry name" value="DnaJ"/>
    <property type="match status" value="1"/>
</dbReference>
<evidence type="ECO:0000313" key="3">
    <source>
        <dbReference type="EMBL" id="KAG6637878.1"/>
    </source>
</evidence>
<dbReference type="AlphaFoldDB" id="A0A8T1P6M9"/>
<dbReference type="InterPro" id="IPR001623">
    <property type="entry name" value="DnaJ_domain"/>
</dbReference>